<dbReference type="EMBL" id="VIKR01000004">
    <property type="protein sequence ID" value="TQV72896.1"/>
    <property type="molecule type" value="Genomic_DNA"/>
</dbReference>
<dbReference type="RefSeq" id="WP_142943034.1">
    <property type="nucleotide sequence ID" value="NZ_VIKR01000004.1"/>
</dbReference>
<evidence type="ECO:0000256" key="1">
    <source>
        <dbReference type="ARBA" id="ARBA00023122"/>
    </source>
</evidence>
<accession>A0A545T6P9</accession>
<dbReference type="InterPro" id="IPR046342">
    <property type="entry name" value="CBS_dom_sf"/>
</dbReference>
<dbReference type="Proteomes" id="UP000317839">
    <property type="component" value="Unassembled WGS sequence"/>
</dbReference>
<keyword evidence="1 2" id="KW-0129">CBS domain</keyword>
<dbReference type="AlphaFoldDB" id="A0A545T6P9"/>
<evidence type="ECO:0000259" key="3">
    <source>
        <dbReference type="PROSITE" id="PS51371"/>
    </source>
</evidence>
<dbReference type="SMART" id="SM00116">
    <property type="entry name" value="CBS"/>
    <property type="match status" value="2"/>
</dbReference>
<evidence type="ECO:0000313" key="5">
    <source>
        <dbReference type="Proteomes" id="UP000317839"/>
    </source>
</evidence>
<feature type="domain" description="CBS" evidence="3">
    <location>
        <begin position="9"/>
        <end position="66"/>
    </location>
</feature>
<dbReference type="Gene3D" id="3.10.580.10">
    <property type="entry name" value="CBS-domain"/>
    <property type="match status" value="1"/>
</dbReference>
<keyword evidence="5" id="KW-1185">Reference proteome</keyword>
<protein>
    <submittedName>
        <fullName evidence="4">CBS domain-containing protein</fullName>
    </submittedName>
</protein>
<reference evidence="4 5" key="1">
    <citation type="submission" date="2019-06" db="EMBL/GenBank/DDBJ databases">
        <title>Draft genome of Aliikangiella marina GYP-15.</title>
        <authorList>
            <person name="Wang G."/>
        </authorList>
    </citation>
    <scope>NUCLEOTIDE SEQUENCE [LARGE SCALE GENOMIC DNA]</scope>
    <source>
        <strain evidence="4 5">GYP-15</strain>
    </source>
</reference>
<dbReference type="Pfam" id="PF00571">
    <property type="entry name" value="CBS"/>
    <property type="match status" value="2"/>
</dbReference>
<dbReference type="InterPro" id="IPR000644">
    <property type="entry name" value="CBS_dom"/>
</dbReference>
<feature type="domain" description="CBS" evidence="3">
    <location>
        <begin position="73"/>
        <end position="129"/>
    </location>
</feature>
<gene>
    <name evidence="4" type="ORF">FLL45_15635</name>
</gene>
<dbReference type="InterPro" id="IPR051257">
    <property type="entry name" value="Diverse_CBS-Domain"/>
</dbReference>
<sequence>MNKPISSCMEKHVVSVGVEDTAERVREVFDIHQLTCVPVIDAQGQCFGVLSATDLIHFCNSRENPKSEHAWEMCTHQIIEVSVDLSIREASELMVKHNIHHLLVVEDNQLKGIVSSIDLIGEFLKQSAD</sequence>
<dbReference type="OrthoDB" id="9793295at2"/>
<name>A0A545T6P9_9GAMM</name>
<evidence type="ECO:0000313" key="4">
    <source>
        <dbReference type="EMBL" id="TQV72896.1"/>
    </source>
</evidence>
<dbReference type="PROSITE" id="PS51371">
    <property type="entry name" value="CBS"/>
    <property type="match status" value="2"/>
</dbReference>
<organism evidence="4 5">
    <name type="scientific">Aliikangiella marina</name>
    <dbReference type="NCBI Taxonomy" id="1712262"/>
    <lineage>
        <taxon>Bacteria</taxon>
        <taxon>Pseudomonadati</taxon>
        <taxon>Pseudomonadota</taxon>
        <taxon>Gammaproteobacteria</taxon>
        <taxon>Oceanospirillales</taxon>
        <taxon>Pleioneaceae</taxon>
        <taxon>Aliikangiella</taxon>
    </lineage>
</organism>
<dbReference type="SUPFAM" id="SSF54631">
    <property type="entry name" value="CBS-domain pair"/>
    <property type="match status" value="1"/>
</dbReference>
<proteinExistence type="predicted"/>
<evidence type="ECO:0000256" key="2">
    <source>
        <dbReference type="PROSITE-ProRule" id="PRU00703"/>
    </source>
</evidence>
<dbReference type="PANTHER" id="PTHR43080:SF29">
    <property type="entry name" value="OS02G0818000 PROTEIN"/>
    <property type="match status" value="1"/>
</dbReference>
<comment type="caution">
    <text evidence="4">The sequence shown here is derived from an EMBL/GenBank/DDBJ whole genome shotgun (WGS) entry which is preliminary data.</text>
</comment>
<dbReference type="PANTHER" id="PTHR43080">
    <property type="entry name" value="CBS DOMAIN-CONTAINING PROTEIN CBSX3, MITOCHONDRIAL"/>
    <property type="match status" value="1"/>
</dbReference>